<reference evidence="2 3" key="1">
    <citation type="submission" date="2015-09" db="EMBL/GenBank/DDBJ databases">
        <authorList>
            <person name="Jackson K.R."/>
            <person name="Lunt B.L."/>
            <person name="Fisher J.N.B."/>
            <person name="Gardner A.V."/>
            <person name="Bailey M.E."/>
            <person name="Deus L.M."/>
            <person name="Earl A.S."/>
            <person name="Gibby P.D."/>
            <person name="Hartmann K.A."/>
            <person name="Liu J.E."/>
            <person name="Manci A.M."/>
            <person name="Nielsen D.A."/>
            <person name="Solomon M.B."/>
            <person name="Breakwell D.P."/>
            <person name="Burnett S.H."/>
            <person name="Grose J.H."/>
        </authorList>
    </citation>
    <scope>NUCLEOTIDE SEQUENCE [LARGE SCALE GENOMIC DNA]</scope>
    <source>
        <strain evidence="2 3">CECT 7799</strain>
    </source>
</reference>
<dbReference type="Proteomes" id="UP000049455">
    <property type="component" value="Unassembled WGS sequence"/>
</dbReference>
<evidence type="ECO:0000259" key="1">
    <source>
        <dbReference type="Pfam" id="PF18860"/>
    </source>
</evidence>
<dbReference type="EMBL" id="CYPR01000154">
    <property type="protein sequence ID" value="CUH39507.1"/>
    <property type="molecule type" value="Genomic_DNA"/>
</dbReference>
<feature type="domain" description="AbiJ-NTD3" evidence="1">
    <location>
        <begin position="90"/>
        <end position="251"/>
    </location>
</feature>
<dbReference type="STRING" id="313367.JSE7799_02234"/>
<organism evidence="2 3">
    <name type="scientific">Jannaschia seosinensis</name>
    <dbReference type="NCBI Taxonomy" id="313367"/>
    <lineage>
        <taxon>Bacteria</taxon>
        <taxon>Pseudomonadati</taxon>
        <taxon>Pseudomonadota</taxon>
        <taxon>Alphaproteobacteria</taxon>
        <taxon>Rhodobacterales</taxon>
        <taxon>Roseobacteraceae</taxon>
        <taxon>Jannaschia</taxon>
    </lineage>
</organism>
<dbReference type="Pfam" id="PF18860">
    <property type="entry name" value="AbiJ_NTD3"/>
    <property type="match status" value="1"/>
</dbReference>
<evidence type="ECO:0000313" key="2">
    <source>
        <dbReference type="EMBL" id="CUH39507.1"/>
    </source>
</evidence>
<dbReference type="AlphaFoldDB" id="A0A0M7B9N9"/>
<accession>A0A0M7B9N9</accession>
<dbReference type="InterPro" id="IPR041427">
    <property type="entry name" value="AbiJ-NTD3"/>
</dbReference>
<name>A0A0M7B9N9_9RHOB</name>
<proteinExistence type="predicted"/>
<gene>
    <name evidence="2" type="ORF">JSE7799_02234</name>
</gene>
<sequence length="448" mass="50533">MAGDGDLDDLFELAGCCFRDAMRAVDIEAFFSRRDIPLAEGTSKKTVAQNTLASLSRTKALELVLEFARERRDIGLQDRVYILQDKDQPEISAITRDRVADRLGAGIHGQGIRPDVIEGLFDLSSPVDFFDGPTKIDDLRQHATGSDPLWNAKEVFEFIGAITCPSRRFAQLIETVLDPRFRDADDQAALAADLTRILQLDGYEVAQTGEVSGRATFSVRPVRRGVDGRPKNLIFASNGPKPRLGFSDAIDNEVVVLEHADSCLIYERTIGNGLSWLDLARWWMEQNGIVDLAEARISLGRRLLESLDDGPERAFFKAYFNNFAERLGDRLPALIPQVYLHYDPEIARRLADKRVLFRQRMDFLMLLPGRQRIVLEIDGKHHYANGERADPGLYAEMVAADRNLRLRGYEVFRFGGSEFSHPKGSMQESVDKLVKSFFEELFVVHRLG</sequence>
<keyword evidence="3" id="KW-1185">Reference proteome</keyword>
<protein>
    <recommendedName>
        <fullName evidence="1">AbiJ-NTD3 domain-containing protein</fullName>
    </recommendedName>
</protein>
<evidence type="ECO:0000313" key="3">
    <source>
        <dbReference type="Proteomes" id="UP000049455"/>
    </source>
</evidence>